<gene>
    <name evidence="7" type="ORF">SFC79_17990</name>
</gene>
<reference evidence="7 8" key="1">
    <citation type="submission" date="2023-11" db="EMBL/GenBank/DDBJ databases">
        <title>Novel species in genus Nocardioides.</title>
        <authorList>
            <person name="Zhou H."/>
        </authorList>
    </citation>
    <scope>NUCLEOTIDE SEQUENCE [LARGE SCALE GENOMIC DNA]</scope>
    <source>
        <strain evidence="7 8">S-58</strain>
    </source>
</reference>
<dbReference type="InterPro" id="IPR032808">
    <property type="entry name" value="DoxX"/>
</dbReference>
<keyword evidence="3 5" id="KW-1133">Transmembrane helix</keyword>
<keyword evidence="2 5" id="KW-0812">Transmembrane</keyword>
<feature type="transmembrane region" description="Helical" evidence="5">
    <location>
        <begin position="70"/>
        <end position="90"/>
    </location>
</feature>
<dbReference type="RefSeq" id="WP_322425393.1">
    <property type="nucleotide sequence ID" value="NZ_JAXQPW010000007.1"/>
</dbReference>
<evidence type="ECO:0000313" key="7">
    <source>
        <dbReference type="EMBL" id="MDZ5663672.1"/>
    </source>
</evidence>
<feature type="transmembrane region" description="Helical" evidence="5">
    <location>
        <begin position="96"/>
        <end position="115"/>
    </location>
</feature>
<accession>A0ABU5KFD4</accession>
<feature type="chain" id="PRO_5045883419" evidence="6">
    <location>
        <begin position="25"/>
        <end position="116"/>
    </location>
</feature>
<dbReference type="EMBL" id="JAXQPW010000007">
    <property type="protein sequence ID" value="MDZ5663672.1"/>
    <property type="molecule type" value="Genomic_DNA"/>
</dbReference>
<name>A0ABU5KFD4_9ACTN</name>
<feature type="transmembrane region" description="Helical" evidence="5">
    <location>
        <begin position="42"/>
        <end position="63"/>
    </location>
</feature>
<keyword evidence="8" id="KW-1185">Reference proteome</keyword>
<comment type="subcellular location">
    <subcellularLocation>
        <location evidence="1">Membrane</location>
        <topology evidence="1">Multi-pass membrane protein</topology>
    </subcellularLocation>
</comment>
<sequence>MSLLVIIPAIVLAAAMLASACRKAARAPTSQHMRDVLRIPPPIWALVGVAEAAAACGLALGIAVPPLGTAAATGVACLMTGAVGAHLRVGLAGRHLVPPAVLAVTALATAAGFAGS</sequence>
<keyword evidence="6" id="KW-0732">Signal</keyword>
<evidence type="ECO:0000256" key="5">
    <source>
        <dbReference type="SAM" id="Phobius"/>
    </source>
</evidence>
<keyword evidence="4 5" id="KW-0472">Membrane</keyword>
<proteinExistence type="predicted"/>
<feature type="signal peptide" evidence="6">
    <location>
        <begin position="1"/>
        <end position="24"/>
    </location>
</feature>
<evidence type="ECO:0000256" key="4">
    <source>
        <dbReference type="ARBA" id="ARBA00023136"/>
    </source>
</evidence>
<evidence type="ECO:0000313" key="8">
    <source>
        <dbReference type="Proteomes" id="UP001291999"/>
    </source>
</evidence>
<organism evidence="7 8">
    <name type="scientific">Nocardioides renjunii</name>
    <dbReference type="NCBI Taxonomy" id="3095075"/>
    <lineage>
        <taxon>Bacteria</taxon>
        <taxon>Bacillati</taxon>
        <taxon>Actinomycetota</taxon>
        <taxon>Actinomycetes</taxon>
        <taxon>Propionibacteriales</taxon>
        <taxon>Nocardioidaceae</taxon>
        <taxon>Nocardioides</taxon>
    </lineage>
</organism>
<evidence type="ECO:0000256" key="3">
    <source>
        <dbReference type="ARBA" id="ARBA00022989"/>
    </source>
</evidence>
<evidence type="ECO:0000256" key="6">
    <source>
        <dbReference type="SAM" id="SignalP"/>
    </source>
</evidence>
<dbReference type="Pfam" id="PF13564">
    <property type="entry name" value="DoxX_2"/>
    <property type="match status" value="1"/>
</dbReference>
<dbReference type="Proteomes" id="UP001291999">
    <property type="component" value="Unassembled WGS sequence"/>
</dbReference>
<evidence type="ECO:0000256" key="1">
    <source>
        <dbReference type="ARBA" id="ARBA00004141"/>
    </source>
</evidence>
<protein>
    <submittedName>
        <fullName evidence="7">DoxX family protein</fullName>
    </submittedName>
</protein>
<comment type="caution">
    <text evidence="7">The sequence shown here is derived from an EMBL/GenBank/DDBJ whole genome shotgun (WGS) entry which is preliminary data.</text>
</comment>
<evidence type="ECO:0000256" key="2">
    <source>
        <dbReference type="ARBA" id="ARBA00022692"/>
    </source>
</evidence>